<keyword evidence="4" id="KW-1185">Reference proteome</keyword>
<dbReference type="InterPro" id="IPR010799">
    <property type="entry name" value="MlrC_C"/>
</dbReference>
<dbReference type="AlphaFoldDB" id="A0A1J4N4Y2"/>
<evidence type="ECO:0000313" key="3">
    <source>
        <dbReference type="EMBL" id="OIJ26594.1"/>
    </source>
</evidence>
<protein>
    <recommendedName>
        <fullName evidence="5">Microcystin degradation protein MlrC</fullName>
    </recommendedName>
</protein>
<evidence type="ECO:0000313" key="4">
    <source>
        <dbReference type="Proteomes" id="UP000033772"/>
    </source>
</evidence>
<dbReference type="STRING" id="1844.UG56_011520"/>
<accession>A0A1J4N4Y2</accession>
<organism evidence="3 4">
    <name type="scientific">Nocardioides luteus</name>
    <dbReference type="NCBI Taxonomy" id="1844"/>
    <lineage>
        <taxon>Bacteria</taxon>
        <taxon>Bacillati</taxon>
        <taxon>Actinomycetota</taxon>
        <taxon>Actinomycetes</taxon>
        <taxon>Propionibacteriales</taxon>
        <taxon>Nocardioidaceae</taxon>
        <taxon>Nocardioides</taxon>
    </lineage>
</organism>
<dbReference type="PIRSF" id="PIRSF012702">
    <property type="entry name" value="UCP012702"/>
    <property type="match status" value="1"/>
</dbReference>
<dbReference type="Proteomes" id="UP000033772">
    <property type="component" value="Unassembled WGS sequence"/>
</dbReference>
<evidence type="ECO:0000259" key="1">
    <source>
        <dbReference type="Pfam" id="PF07171"/>
    </source>
</evidence>
<sequence>MVRTSRLAGVGCGTLSGVSTGARRPRVGIAGISLEASTFSPALTTTGMLAPKRGQEILDARPFWATGGSLAEAADWVPVMQARGIPGGAIPLDDYLSMKAEIVSGLAAAHAERPLDGIVLDLHGAASAVGLDDLEGDLAVAVREAVGGDVLISTGMDLHGNVSPRLAEALDLLTCYRMAPHEDWLETKERAVRHLLDRLALPAEARKPAKAWAMVPVLLPGEKTSTRLEPAATLYRRVAEVAELDGVVDAAYWVGYPWADEPRNHAVVMVTGDSAEICLRECTALAEEIWKRHEEFEFVAPTASLEEAIGLAVASPLTPYVISDSGDNPTAGGAGDVTWSLARLLEDERLRRSGKRLVYASIPDAGAAEAIARAGVGAHVDVEVGARVDSRLEAPVRLVGEVLAVVETTEGYADTAPGNLETVVRVGCVDVIVTRARRPYHLESDFTTLGISPREVDVLVVKIGYLEPELFEIAADWVLALTRGGVDQDLLRLGHRRIQRPMYPFDTGFTFTPSAVLVPTSGTAR</sequence>
<gene>
    <name evidence="3" type="ORF">UG56_011520</name>
</gene>
<evidence type="ECO:0000259" key="2">
    <source>
        <dbReference type="Pfam" id="PF07364"/>
    </source>
</evidence>
<reference evidence="3" key="1">
    <citation type="submission" date="2016-10" db="EMBL/GenBank/DDBJ databases">
        <title>Draft Genome Sequence of Nocardioides luteus Strain BAFB, an Alkane-Degrading Bacterium Isolated from JP-7 Polluted Soil.</title>
        <authorList>
            <person name="Brown L."/>
            <person name="Ruiz O.N."/>
            <person name="Gunasekera T."/>
        </authorList>
    </citation>
    <scope>NUCLEOTIDE SEQUENCE [LARGE SCALE GENOMIC DNA]</scope>
    <source>
        <strain evidence="3">BAFB</strain>
    </source>
</reference>
<dbReference type="Pfam" id="PF07364">
    <property type="entry name" value="DUF1485"/>
    <property type="match status" value="1"/>
</dbReference>
<evidence type="ECO:0008006" key="5">
    <source>
        <dbReference type="Google" id="ProtNLM"/>
    </source>
</evidence>
<comment type="caution">
    <text evidence="3">The sequence shown here is derived from an EMBL/GenBank/DDBJ whole genome shotgun (WGS) entry which is preliminary data.</text>
</comment>
<dbReference type="InterPro" id="IPR009197">
    <property type="entry name" value="MlrC"/>
</dbReference>
<dbReference type="EMBL" id="JZDQ02000014">
    <property type="protein sequence ID" value="OIJ26594.1"/>
    <property type="molecule type" value="Genomic_DNA"/>
</dbReference>
<feature type="domain" description="Microcystin LR degradation protein MlrC N-terminal" evidence="2">
    <location>
        <begin position="26"/>
        <end position="312"/>
    </location>
</feature>
<dbReference type="Pfam" id="PF07171">
    <property type="entry name" value="MlrC_C"/>
    <property type="match status" value="1"/>
</dbReference>
<dbReference type="InterPro" id="IPR015995">
    <property type="entry name" value="MlrC_N"/>
</dbReference>
<proteinExistence type="predicted"/>
<name>A0A1J4N4Y2_9ACTN</name>
<feature type="domain" description="Microcystin LR degradation protein MlrC C-terminal" evidence="1">
    <location>
        <begin position="322"/>
        <end position="497"/>
    </location>
</feature>